<name>A0ABQ7RF82_9ASCO</name>
<keyword evidence="2" id="KW-0479">Metal-binding</keyword>
<keyword evidence="9" id="KW-1185">Reference proteome</keyword>
<evidence type="ECO:0000256" key="7">
    <source>
        <dbReference type="ARBA" id="ARBA00023242"/>
    </source>
</evidence>
<dbReference type="EMBL" id="JAHLUN010000008">
    <property type="protein sequence ID" value="KAG7764542.1"/>
    <property type="molecule type" value="Genomic_DNA"/>
</dbReference>
<comment type="caution">
    <text evidence="8">The sequence shown here is derived from an EMBL/GenBank/DDBJ whole genome shotgun (WGS) entry which is preliminary data.</text>
</comment>
<evidence type="ECO:0000256" key="1">
    <source>
        <dbReference type="ARBA" id="ARBA00004123"/>
    </source>
</evidence>
<evidence type="ECO:0008006" key="10">
    <source>
        <dbReference type="Google" id="ProtNLM"/>
    </source>
</evidence>
<organism evidence="8 9">
    <name type="scientific">Ogataea haglerorum</name>
    <dbReference type="NCBI Taxonomy" id="1937702"/>
    <lineage>
        <taxon>Eukaryota</taxon>
        <taxon>Fungi</taxon>
        <taxon>Dikarya</taxon>
        <taxon>Ascomycota</taxon>
        <taxon>Saccharomycotina</taxon>
        <taxon>Pichiomycetes</taxon>
        <taxon>Pichiales</taxon>
        <taxon>Pichiaceae</taxon>
        <taxon>Ogataea</taxon>
    </lineage>
</organism>
<sequence>MATSHAPKCGFCLKKGLACDYTLDTSVDKFSAFVESLEDEVELLAQELSTAGQDAGSESPFAALEPHEGDEGLDALLEKAIEDVSLVSLSAVSAGSVRSKVSGSDSDASSSSGIFPFILLQSVMQPADGARGIELPPEGVVKEVFSRYLVILHDSVPIFSRPSLEQLIHTVFHSTAPQDSLQTLYSVAVLYLVIILTCNYSSRSSVQALALFHNSAYLNLQKYYNDPSWQFSPVRELQILTLLYHCYQFEHFVDGERFDAMVSKSCYIRDLVIRICIDIGLHQNASSDTELSLLALCCSVDASLALHFHFPLAIDSQSIRNDILEKIQQLRPYSVYCLVSSFCRVQSEQLTDSERHAAYLRLHSAARTLEQNVRVSPADPSSKSYSVVLYLELLVLQAEISQQLGDAAARDGCLHKIRDVRAGFRAQIPQTLRHTLDHLET</sequence>
<evidence type="ECO:0000256" key="2">
    <source>
        <dbReference type="ARBA" id="ARBA00022723"/>
    </source>
</evidence>
<dbReference type="CDD" id="cd12148">
    <property type="entry name" value="fungal_TF_MHR"/>
    <property type="match status" value="1"/>
</dbReference>
<keyword evidence="5" id="KW-0238">DNA-binding</keyword>
<keyword evidence="4" id="KW-0805">Transcription regulation</keyword>
<dbReference type="PANTHER" id="PTHR47782">
    <property type="entry name" value="ZN(II)2CYS6 TRANSCRIPTION FACTOR (EUROFUNG)-RELATED"/>
    <property type="match status" value="1"/>
</dbReference>
<proteinExistence type="predicted"/>
<evidence type="ECO:0000256" key="4">
    <source>
        <dbReference type="ARBA" id="ARBA00023015"/>
    </source>
</evidence>
<keyword evidence="3" id="KW-0862">Zinc</keyword>
<comment type="subcellular location">
    <subcellularLocation>
        <location evidence="1">Nucleus</location>
    </subcellularLocation>
</comment>
<evidence type="ECO:0000256" key="5">
    <source>
        <dbReference type="ARBA" id="ARBA00023125"/>
    </source>
</evidence>
<evidence type="ECO:0000313" key="9">
    <source>
        <dbReference type="Proteomes" id="UP000697297"/>
    </source>
</evidence>
<protein>
    <recommendedName>
        <fullName evidence="10">Transcription factor domain-containing protein</fullName>
    </recommendedName>
</protein>
<gene>
    <name evidence="8" type="ORF">KL946_003222</name>
</gene>
<evidence type="ECO:0000256" key="6">
    <source>
        <dbReference type="ARBA" id="ARBA00023163"/>
    </source>
</evidence>
<dbReference type="PANTHER" id="PTHR47782:SF1">
    <property type="entry name" value="PYRIMIDINE PATHWAY REGULATORY PROTEIN 1"/>
    <property type="match status" value="1"/>
</dbReference>
<reference evidence="8 9" key="1">
    <citation type="journal article" date="2021" name="G3 (Bethesda)">
        <title>Genomic diversity, chromosomal rearrangements, and interspecies hybridization in the ogataea polymorpha species complex.</title>
        <authorList>
            <person name="Hanson S.J."/>
            <person name="Cinneide E.O."/>
            <person name="Salzberg L.I."/>
            <person name="Wolfe K.H."/>
            <person name="McGowan J."/>
            <person name="Fitzpatrick D.A."/>
            <person name="Matlin K."/>
        </authorList>
    </citation>
    <scope>NUCLEOTIDE SEQUENCE [LARGE SCALE GENOMIC DNA]</scope>
    <source>
        <strain evidence="8">81-436-3</strain>
    </source>
</reference>
<dbReference type="InterPro" id="IPR052202">
    <property type="entry name" value="Yeast_MetPath_Reg"/>
</dbReference>
<keyword evidence="7" id="KW-0539">Nucleus</keyword>
<accession>A0ABQ7RF82</accession>
<keyword evidence="6" id="KW-0804">Transcription</keyword>
<evidence type="ECO:0000313" key="8">
    <source>
        <dbReference type="EMBL" id="KAG7764542.1"/>
    </source>
</evidence>
<dbReference type="Proteomes" id="UP000697297">
    <property type="component" value="Unassembled WGS sequence"/>
</dbReference>
<evidence type="ECO:0000256" key="3">
    <source>
        <dbReference type="ARBA" id="ARBA00022833"/>
    </source>
</evidence>